<dbReference type="PANTHER" id="PTHR36819:SF1">
    <property type="entry name" value="REGULATOR OF PHOSPHOLIPASE D SRF1"/>
    <property type="match status" value="1"/>
</dbReference>
<dbReference type="PANTHER" id="PTHR36819">
    <property type="entry name" value="REGULATOR OF PHOSPHOLIPASE D SRF1"/>
    <property type="match status" value="1"/>
</dbReference>
<accession>A0AAJ5YQE8</accession>
<sequence>MTRSPPRPEPTSVKDRIKVMEPSPGDNKRRESESDTASSTKPITYKGNPVKLRFEPVLGDVRPVPKSANHTAPAQLVEPFHREGEGSMLPLHAFFSRAEVLHWNNFQRQVAHRYGREVDELDFDMQDEEKAPEPRPHSNETTHSAPDVPYPGLQDSIGWATLAAKEGRTDVHPDDTEAKAALTKHLSDSDAWNEPWKFDENLGAGSANPIVPIAGLSEEKTAQLSPVQRRRHRIRMFMLRNVFVPLILRGLNVIVLSATMGIGARLRMNLVSNGAEQSVGLSPLCAIVFSPPSIIYALTQIWIEYASRPIGLWKLSSKLSYTALELIFLCLWSAELSLSLDNYFTSTIVCVSRSSAFYAHASQFATPLQNPNTKSSICTLQIALICVVFVSVVVYLIVFMVCDLLIQVSLFRIFHRIRV</sequence>
<feature type="transmembrane region" description="Helical" evidence="2">
    <location>
        <begin position="315"/>
        <end position="334"/>
    </location>
</feature>
<evidence type="ECO:0000313" key="3">
    <source>
        <dbReference type="EMBL" id="WFC98205.1"/>
    </source>
</evidence>
<gene>
    <name evidence="3" type="ORF">MYAM1_000929</name>
</gene>
<organism evidence="3 4">
    <name type="scientific">Malassezia yamatoensis</name>
    <dbReference type="NCBI Taxonomy" id="253288"/>
    <lineage>
        <taxon>Eukaryota</taxon>
        <taxon>Fungi</taxon>
        <taxon>Dikarya</taxon>
        <taxon>Basidiomycota</taxon>
        <taxon>Ustilaginomycotina</taxon>
        <taxon>Malasseziomycetes</taxon>
        <taxon>Malasseziales</taxon>
        <taxon>Malasseziaceae</taxon>
        <taxon>Malassezia</taxon>
    </lineage>
</organism>
<evidence type="ECO:0000256" key="1">
    <source>
        <dbReference type="SAM" id="MobiDB-lite"/>
    </source>
</evidence>
<keyword evidence="2" id="KW-0472">Membrane</keyword>
<reference evidence="3 4" key="1">
    <citation type="submission" date="2023-03" db="EMBL/GenBank/DDBJ databases">
        <title>Mating type loci evolution in Malassezia.</title>
        <authorList>
            <person name="Coelho M.A."/>
        </authorList>
    </citation>
    <scope>NUCLEOTIDE SEQUENCE [LARGE SCALE GENOMIC DNA]</scope>
    <source>
        <strain evidence="3 4">CBS 9725</strain>
    </source>
</reference>
<dbReference type="Proteomes" id="UP001219567">
    <property type="component" value="Chromosome 1"/>
</dbReference>
<dbReference type="GO" id="GO:0000324">
    <property type="term" value="C:fungal-type vacuole"/>
    <property type="evidence" value="ECO:0007669"/>
    <property type="project" value="TreeGrafter"/>
</dbReference>
<feature type="transmembrane region" description="Helical" evidence="2">
    <location>
        <begin position="238"/>
        <end position="260"/>
    </location>
</feature>
<feature type="transmembrane region" description="Helical" evidence="2">
    <location>
        <begin position="382"/>
        <end position="406"/>
    </location>
</feature>
<feature type="region of interest" description="Disordered" evidence="1">
    <location>
        <begin position="126"/>
        <end position="150"/>
    </location>
</feature>
<keyword evidence="4" id="KW-1185">Reference proteome</keyword>
<proteinExistence type="predicted"/>
<evidence type="ECO:0000313" key="4">
    <source>
        <dbReference type="Proteomes" id="UP001219567"/>
    </source>
</evidence>
<dbReference type="InterPro" id="IPR037737">
    <property type="entry name" value="Srf1"/>
</dbReference>
<feature type="region of interest" description="Disordered" evidence="1">
    <location>
        <begin position="1"/>
        <end position="47"/>
    </location>
</feature>
<dbReference type="AlphaFoldDB" id="A0AAJ5YQE8"/>
<keyword evidence="2" id="KW-1133">Transmembrane helix</keyword>
<feature type="transmembrane region" description="Helical" evidence="2">
    <location>
        <begin position="280"/>
        <end position="303"/>
    </location>
</feature>
<keyword evidence="2" id="KW-0812">Transmembrane</keyword>
<feature type="compositionally biased region" description="Basic and acidic residues" evidence="1">
    <location>
        <begin position="128"/>
        <end position="140"/>
    </location>
</feature>
<dbReference type="GO" id="GO:0071944">
    <property type="term" value="C:cell periphery"/>
    <property type="evidence" value="ECO:0007669"/>
    <property type="project" value="TreeGrafter"/>
</dbReference>
<dbReference type="EMBL" id="CP119943">
    <property type="protein sequence ID" value="WFC98205.1"/>
    <property type="molecule type" value="Genomic_DNA"/>
</dbReference>
<evidence type="ECO:0000256" key="2">
    <source>
        <dbReference type="SAM" id="Phobius"/>
    </source>
</evidence>
<name>A0AAJ5YQE8_9BASI</name>
<protein>
    <submittedName>
        <fullName evidence="3">Uncharacterized protein</fullName>
    </submittedName>
</protein>